<accession>A0ABR0T5M0</accession>
<dbReference type="InterPro" id="IPR053204">
    <property type="entry name" value="Oxopyrrolidines_Biosynth-assoc"/>
</dbReference>
<organism evidence="1 2">
    <name type="scientific">Aureobasidium pullulans</name>
    <name type="common">Black yeast</name>
    <name type="synonym">Pullularia pullulans</name>
    <dbReference type="NCBI Taxonomy" id="5580"/>
    <lineage>
        <taxon>Eukaryota</taxon>
        <taxon>Fungi</taxon>
        <taxon>Dikarya</taxon>
        <taxon>Ascomycota</taxon>
        <taxon>Pezizomycotina</taxon>
        <taxon>Dothideomycetes</taxon>
        <taxon>Dothideomycetidae</taxon>
        <taxon>Dothideales</taxon>
        <taxon>Saccotheciaceae</taxon>
        <taxon>Aureobasidium</taxon>
    </lineage>
</organism>
<evidence type="ECO:0000313" key="2">
    <source>
        <dbReference type="Proteomes" id="UP001341245"/>
    </source>
</evidence>
<dbReference type="Proteomes" id="UP001341245">
    <property type="component" value="Unassembled WGS sequence"/>
</dbReference>
<gene>
    <name evidence="1" type="ORF">QM012_005553</name>
</gene>
<comment type="caution">
    <text evidence="1">The sequence shown here is derived from an EMBL/GenBank/DDBJ whole genome shotgun (WGS) entry which is preliminary data.</text>
</comment>
<name>A0ABR0T5M0_AURPU</name>
<proteinExistence type="predicted"/>
<dbReference type="EMBL" id="JASGXD010000026">
    <property type="protein sequence ID" value="KAK5999335.1"/>
    <property type="molecule type" value="Genomic_DNA"/>
</dbReference>
<dbReference type="Pfam" id="PF12311">
    <property type="entry name" value="DUF3632"/>
    <property type="match status" value="1"/>
</dbReference>
<sequence length="168" mass="19576">MDEAQLLKLHNDPLDPWEPMHAAARIINSQIARFPQNHDSTLAAKQLDALTPFNRTFEPDEQPENISSFLWEFWEVVVKLSQAYEEDSDQAQACIVEILGELKKIEAQEVTIWGKETRLWGNLPLFGPVLTERYGKKFELYGGKRVDSQWWTQICLNIRNTSVLFWTR</sequence>
<keyword evidence="2" id="KW-1185">Reference proteome</keyword>
<evidence type="ECO:0000313" key="1">
    <source>
        <dbReference type="EMBL" id="KAK5999335.1"/>
    </source>
</evidence>
<protein>
    <submittedName>
        <fullName evidence="1">Uncharacterized protein</fullName>
    </submittedName>
</protein>
<dbReference type="PANTHER" id="PTHR38797:SF4">
    <property type="entry name" value="NUCLEAR PORE COMPLEX PROTEIN NUP85"/>
    <property type="match status" value="1"/>
</dbReference>
<reference evidence="1 2" key="1">
    <citation type="submission" date="2023-11" db="EMBL/GenBank/DDBJ databases">
        <title>Draft genome sequence and annotation of the polyextremotolerant black yeast-like fungus Aureobasidium pullulans NRRL 62042.</title>
        <authorList>
            <person name="Dielentheis-Frenken M.R.E."/>
            <person name="Wibberg D."/>
            <person name="Blank L.M."/>
            <person name="Tiso T."/>
        </authorList>
    </citation>
    <scope>NUCLEOTIDE SEQUENCE [LARGE SCALE GENOMIC DNA]</scope>
    <source>
        <strain evidence="1 2">NRRL 62042</strain>
    </source>
</reference>
<dbReference type="PANTHER" id="PTHR38797">
    <property type="entry name" value="NUCLEAR PORE COMPLEX PROTEIN NUP85-RELATED"/>
    <property type="match status" value="1"/>
</dbReference>
<dbReference type="InterPro" id="IPR022085">
    <property type="entry name" value="OpdG"/>
</dbReference>